<accession>A0A1J9S327</accession>
<evidence type="ECO:0000313" key="4">
    <source>
        <dbReference type="Proteomes" id="UP000183809"/>
    </source>
</evidence>
<dbReference type="STRING" id="236234.A0A1J9S327"/>
<protein>
    <submittedName>
        <fullName evidence="3">Mynd finger family protein</fullName>
    </submittedName>
</protein>
<organism evidence="3 4">
    <name type="scientific">Diplodia corticola</name>
    <dbReference type="NCBI Taxonomy" id="236234"/>
    <lineage>
        <taxon>Eukaryota</taxon>
        <taxon>Fungi</taxon>
        <taxon>Dikarya</taxon>
        <taxon>Ascomycota</taxon>
        <taxon>Pezizomycotina</taxon>
        <taxon>Dothideomycetes</taxon>
        <taxon>Dothideomycetes incertae sedis</taxon>
        <taxon>Botryosphaeriales</taxon>
        <taxon>Botryosphaeriaceae</taxon>
        <taxon>Diplodia</taxon>
    </lineage>
</organism>
<sequence>MKKNFSPPLALVQTPAPLGAHHAGRADEKPAPTATSSSSELMKSTWRPSWEREQRKPRFVKDEPITTAAGSTSPYGKKQYLWGNVPALDILHLSHNEGAAHTQPIHLLFAASGDLRNAIRTTTALPTATPHPPLTALLNDRAFPLAARNALLLLAALHVSPPSLAAATILHTWYSFLLPAAVAGALRRDVFPLVDGVCEEVADEPPRSVVSRVFARGEASVRVVLEKEGWVALRGWLDLGGGGGGVTVEEARGVRGETVGAEARRDYVERMLFCQPCGGWRVAVGKWRREGVLVPFGAGVAGFDVPNPTMFQERGVWPMMDSADPLAGWPLDEVLRKTGVAKNDIYGGLFFYLIEVFVDFCERILTRKIDFVLLNVDAVDLPETLAKDMSLPQSFDRIEV</sequence>
<dbReference type="InterPro" id="IPR027974">
    <property type="entry name" value="DUF4470"/>
</dbReference>
<dbReference type="RefSeq" id="XP_020130297.1">
    <property type="nucleotide sequence ID" value="XM_020273328.1"/>
</dbReference>
<dbReference type="AlphaFoldDB" id="A0A1J9S327"/>
<evidence type="ECO:0000259" key="2">
    <source>
        <dbReference type="Pfam" id="PF14737"/>
    </source>
</evidence>
<comment type="caution">
    <text evidence="3">The sequence shown here is derived from an EMBL/GenBank/DDBJ whole genome shotgun (WGS) entry which is preliminary data.</text>
</comment>
<dbReference type="GeneID" id="31013588"/>
<evidence type="ECO:0000313" key="3">
    <source>
        <dbReference type="EMBL" id="OJD34037.1"/>
    </source>
</evidence>
<feature type="compositionally biased region" description="Polar residues" evidence="1">
    <location>
        <begin position="33"/>
        <end position="42"/>
    </location>
</feature>
<feature type="region of interest" description="Disordered" evidence="1">
    <location>
        <begin position="1"/>
        <end position="71"/>
    </location>
</feature>
<dbReference type="OrthoDB" id="5282002at2759"/>
<feature type="domain" description="DUF4470" evidence="2">
    <location>
        <begin position="81"/>
        <end position="178"/>
    </location>
</feature>
<name>A0A1J9S327_9PEZI</name>
<keyword evidence="4" id="KW-1185">Reference proteome</keyword>
<proteinExistence type="predicted"/>
<feature type="compositionally biased region" description="Basic and acidic residues" evidence="1">
    <location>
        <begin position="49"/>
        <end position="64"/>
    </location>
</feature>
<reference evidence="3 4" key="1">
    <citation type="submission" date="2016-10" db="EMBL/GenBank/DDBJ databases">
        <title>Proteomics and genomics reveal pathogen-plant mechanisms compatible with a hemibiotrophic lifestyle of Diplodia corticola.</title>
        <authorList>
            <person name="Fernandes I."/>
            <person name="De Jonge R."/>
            <person name="Van De Peer Y."/>
            <person name="Devreese B."/>
            <person name="Alves A."/>
            <person name="Esteves A.C."/>
        </authorList>
    </citation>
    <scope>NUCLEOTIDE SEQUENCE [LARGE SCALE GENOMIC DNA]</scope>
    <source>
        <strain evidence="3 4">CBS 112549</strain>
    </source>
</reference>
<dbReference type="Pfam" id="PF14737">
    <property type="entry name" value="DUF4470"/>
    <property type="match status" value="1"/>
</dbReference>
<dbReference type="EMBL" id="MNUE01000025">
    <property type="protein sequence ID" value="OJD34037.1"/>
    <property type="molecule type" value="Genomic_DNA"/>
</dbReference>
<gene>
    <name evidence="3" type="ORF">BKCO1_2500076</name>
</gene>
<dbReference type="Proteomes" id="UP000183809">
    <property type="component" value="Unassembled WGS sequence"/>
</dbReference>
<evidence type="ECO:0000256" key="1">
    <source>
        <dbReference type="SAM" id="MobiDB-lite"/>
    </source>
</evidence>